<comment type="caution">
    <text evidence="1">The sequence shown here is derived from an EMBL/GenBank/DDBJ whole genome shotgun (WGS) entry which is preliminary data.</text>
</comment>
<keyword evidence="2" id="KW-1185">Reference proteome</keyword>
<dbReference type="RefSeq" id="WP_316967775.1">
    <property type="nucleotide sequence ID" value="NZ_JARFPL010000001.1"/>
</dbReference>
<proteinExistence type="predicted"/>
<evidence type="ECO:0000313" key="2">
    <source>
        <dbReference type="Proteomes" id="UP001215956"/>
    </source>
</evidence>
<sequence>MLSLATLNALSRWMPIFSGRRIDRISTRGGINVPEKESKYRNGFSGRTR</sequence>
<protein>
    <submittedName>
        <fullName evidence="1">Uncharacterized protein</fullName>
    </submittedName>
</protein>
<reference evidence="1 2" key="1">
    <citation type="submission" date="2023-03" db="EMBL/GenBank/DDBJ databases">
        <title>Whole genome sequencing of Methanotrichaceae archaeon M04Ac.</title>
        <authorList>
            <person name="Khomyakova M.A."/>
            <person name="Merkel A.Y."/>
            <person name="Slobodkin A.I."/>
        </authorList>
    </citation>
    <scope>NUCLEOTIDE SEQUENCE [LARGE SCALE GENOMIC DNA]</scope>
    <source>
        <strain evidence="1 2">M04Ac</strain>
    </source>
</reference>
<gene>
    <name evidence="1" type="ORF">P0O24_00495</name>
</gene>
<dbReference type="EMBL" id="JARFPL010000001">
    <property type="protein sequence ID" value="MDF0592066.1"/>
    <property type="molecule type" value="Genomic_DNA"/>
</dbReference>
<dbReference type="Proteomes" id="UP001215956">
    <property type="component" value="Unassembled WGS sequence"/>
</dbReference>
<accession>A0ABT5XBH5</accession>
<organism evidence="1 2">
    <name type="scientific">Candidatus Methanocrinis alkalitolerans</name>
    <dbReference type="NCBI Taxonomy" id="3033395"/>
    <lineage>
        <taxon>Archaea</taxon>
        <taxon>Methanobacteriati</taxon>
        <taxon>Methanobacteriota</taxon>
        <taxon>Stenosarchaea group</taxon>
        <taxon>Methanomicrobia</taxon>
        <taxon>Methanotrichales</taxon>
        <taxon>Methanotrichaceae</taxon>
        <taxon>Methanocrinis</taxon>
    </lineage>
</organism>
<evidence type="ECO:0000313" key="1">
    <source>
        <dbReference type="EMBL" id="MDF0592066.1"/>
    </source>
</evidence>
<name>A0ABT5XBH5_9EURY</name>